<keyword evidence="5" id="KW-0256">Endoplasmic reticulum</keyword>
<keyword evidence="6" id="KW-0752">Steroid biosynthesis</keyword>
<keyword evidence="8" id="KW-0756">Sterol biosynthesis</keyword>
<evidence type="ECO:0000256" key="8">
    <source>
        <dbReference type="ARBA" id="ARBA00023011"/>
    </source>
</evidence>
<dbReference type="VEuPathDB" id="AmoebaDB:DICPUDRAFT_83537"/>
<keyword evidence="7 13" id="KW-1133">Transmembrane helix</keyword>
<dbReference type="GO" id="GO:0005783">
    <property type="term" value="C:endoplasmic reticulum"/>
    <property type="evidence" value="ECO:0000318"/>
    <property type="project" value="GO_Central"/>
</dbReference>
<evidence type="ECO:0000256" key="5">
    <source>
        <dbReference type="ARBA" id="ARBA00022824"/>
    </source>
</evidence>
<dbReference type="KEGG" id="dpp:DICPUDRAFT_83537"/>
<keyword evidence="10 13" id="KW-0472">Membrane</keyword>
<dbReference type="EMBL" id="GL871321">
    <property type="protein sequence ID" value="EGC30537.1"/>
    <property type="molecule type" value="Genomic_DNA"/>
</dbReference>
<keyword evidence="12" id="KW-0753">Steroid metabolism</keyword>
<sequence>MEFLSNWLKFVALFKIISSLLIFKEDFYKNQMNNDKKKLVNPLFCRILQIWFFYTGVVSLLTTYSLDNKELVLSCFISYLIPLPYLINEFFIHKTYAKIHALHILPICLISIIGLFNHLLVNF</sequence>
<proteinExistence type="inferred from homology"/>
<feature type="transmembrane region" description="Helical" evidence="13">
    <location>
        <begin position="71"/>
        <end position="87"/>
    </location>
</feature>
<accession>F0ZZT9</accession>
<evidence type="ECO:0000256" key="9">
    <source>
        <dbReference type="ARBA" id="ARBA00023098"/>
    </source>
</evidence>
<evidence type="ECO:0000256" key="7">
    <source>
        <dbReference type="ARBA" id="ARBA00022989"/>
    </source>
</evidence>
<evidence type="ECO:0000256" key="1">
    <source>
        <dbReference type="ARBA" id="ARBA00004477"/>
    </source>
</evidence>
<keyword evidence="3" id="KW-0444">Lipid biosynthesis</keyword>
<dbReference type="PANTHER" id="PTHR15451">
    <property type="entry name" value="ERGOSTEROL BIOSYNTHETIC PROTEIN 28-RELATED"/>
    <property type="match status" value="1"/>
</dbReference>
<feature type="transmembrane region" description="Helical" evidence="13">
    <location>
        <begin position="99"/>
        <end position="120"/>
    </location>
</feature>
<evidence type="ECO:0000256" key="10">
    <source>
        <dbReference type="ARBA" id="ARBA00023136"/>
    </source>
</evidence>
<evidence type="ECO:0000256" key="2">
    <source>
        <dbReference type="ARBA" id="ARBA00005377"/>
    </source>
</evidence>
<evidence type="ECO:0000256" key="3">
    <source>
        <dbReference type="ARBA" id="ARBA00022516"/>
    </source>
</evidence>
<evidence type="ECO:0000256" key="4">
    <source>
        <dbReference type="ARBA" id="ARBA00022692"/>
    </source>
</evidence>
<evidence type="ECO:0000256" key="12">
    <source>
        <dbReference type="ARBA" id="ARBA00023221"/>
    </source>
</evidence>
<dbReference type="PANTHER" id="PTHR15451:SF19">
    <property type="entry name" value="ERGOSTEROL BIOSYNTHETIC PROTEIN 28 HOMOLOG"/>
    <property type="match status" value="1"/>
</dbReference>
<keyword evidence="11" id="KW-1207">Sterol metabolism</keyword>
<keyword evidence="15" id="KW-1185">Reference proteome</keyword>
<feature type="transmembrane region" description="Helical" evidence="13">
    <location>
        <begin position="6"/>
        <end position="23"/>
    </location>
</feature>
<dbReference type="OMA" id="CRILQIW"/>
<dbReference type="GO" id="GO:0005789">
    <property type="term" value="C:endoplasmic reticulum membrane"/>
    <property type="evidence" value="ECO:0007669"/>
    <property type="project" value="UniProtKB-SubCell"/>
</dbReference>
<evidence type="ECO:0000313" key="14">
    <source>
        <dbReference type="EMBL" id="EGC30537.1"/>
    </source>
</evidence>
<keyword evidence="9" id="KW-0443">Lipid metabolism</keyword>
<dbReference type="AlphaFoldDB" id="F0ZZT9"/>
<dbReference type="InterPro" id="IPR005352">
    <property type="entry name" value="Erg28"/>
</dbReference>
<keyword evidence="4 13" id="KW-0812">Transmembrane</keyword>
<name>F0ZZT9_DICPU</name>
<comment type="similarity">
    <text evidence="2">Belongs to the ERG28 family.</text>
</comment>
<dbReference type="RefSeq" id="XP_003292932.1">
    <property type="nucleotide sequence ID" value="XM_003292884.1"/>
</dbReference>
<evidence type="ECO:0000256" key="6">
    <source>
        <dbReference type="ARBA" id="ARBA00022955"/>
    </source>
</evidence>
<dbReference type="GO" id="GO:0016126">
    <property type="term" value="P:sterol biosynthetic process"/>
    <property type="evidence" value="ECO:0007669"/>
    <property type="project" value="UniProtKB-KW"/>
</dbReference>
<dbReference type="InParanoid" id="F0ZZT9"/>
<gene>
    <name evidence="14" type="ORF">DICPUDRAFT_83537</name>
</gene>
<dbReference type="GeneID" id="10510328"/>
<dbReference type="GO" id="GO:0030674">
    <property type="term" value="F:protein-macromolecule adaptor activity"/>
    <property type="evidence" value="ECO:0000318"/>
    <property type="project" value="GO_Central"/>
</dbReference>
<evidence type="ECO:0000256" key="13">
    <source>
        <dbReference type="SAM" id="Phobius"/>
    </source>
</evidence>
<reference evidence="15" key="1">
    <citation type="journal article" date="2011" name="Genome Biol.">
        <title>Comparative genomics of the social amoebae Dictyostelium discoideum and Dictyostelium purpureum.</title>
        <authorList>
            <consortium name="US DOE Joint Genome Institute (JGI-PGF)"/>
            <person name="Sucgang R."/>
            <person name="Kuo A."/>
            <person name="Tian X."/>
            <person name="Salerno W."/>
            <person name="Parikh A."/>
            <person name="Feasley C.L."/>
            <person name="Dalin E."/>
            <person name="Tu H."/>
            <person name="Huang E."/>
            <person name="Barry K."/>
            <person name="Lindquist E."/>
            <person name="Shapiro H."/>
            <person name="Bruce D."/>
            <person name="Schmutz J."/>
            <person name="Salamov A."/>
            <person name="Fey P."/>
            <person name="Gaudet P."/>
            <person name="Anjard C."/>
            <person name="Babu M.M."/>
            <person name="Basu S."/>
            <person name="Bushmanova Y."/>
            <person name="van der Wel H."/>
            <person name="Katoh-Kurasawa M."/>
            <person name="Dinh C."/>
            <person name="Coutinho P.M."/>
            <person name="Saito T."/>
            <person name="Elias M."/>
            <person name="Schaap P."/>
            <person name="Kay R.R."/>
            <person name="Henrissat B."/>
            <person name="Eichinger L."/>
            <person name="Rivero F."/>
            <person name="Putnam N.H."/>
            <person name="West C.M."/>
            <person name="Loomis W.F."/>
            <person name="Chisholm R.L."/>
            <person name="Shaulsky G."/>
            <person name="Strassmann J.E."/>
            <person name="Queller D.C."/>
            <person name="Kuspa A."/>
            <person name="Grigoriev I.V."/>
        </authorList>
    </citation>
    <scope>NUCLEOTIDE SEQUENCE [LARGE SCALE GENOMIC DNA]</scope>
    <source>
        <strain evidence="15">QSDP1</strain>
    </source>
</reference>
<dbReference type="Pfam" id="PF03694">
    <property type="entry name" value="Erg28"/>
    <property type="match status" value="1"/>
</dbReference>
<evidence type="ECO:0000256" key="11">
    <source>
        <dbReference type="ARBA" id="ARBA00023166"/>
    </source>
</evidence>
<evidence type="ECO:0000313" key="15">
    <source>
        <dbReference type="Proteomes" id="UP000001064"/>
    </source>
</evidence>
<dbReference type="Proteomes" id="UP000001064">
    <property type="component" value="Unassembled WGS sequence"/>
</dbReference>
<comment type="subcellular location">
    <subcellularLocation>
        <location evidence="1">Endoplasmic reticulum membrane</location>
        <topology evidence="1">Multi-pass membrane protein</topology>
    </subcellularLocation>
</comment>
<organism evidence="14 15">
    <name type="scientific">Dictyostelium purpureum</name>
    <name type="common">Slime mold</name>
    <dbReference type="NCBI Taxonomy" id="5786"/>
    <lineage>
        <taxon>Eukaryota</taxon>
        <taxon>Amoebozoa</taxon>
        <taxon>Evosea</taxon>
        <taxon>Eumycetozoa</taxon>
        <taxon>Dictyostelia</taxon>
        <taxon>Dictyosteliales</taxon>
        <taxon>Dictyosteliaceae</taxon>
        <taxon>Dictyostelium</taxon>
    </lineage>
</organism>
<feature type="transmembrane region" description="Helical" evidence="13">
    <location>
        <begin position="43"/>
        <end position="65"/>
    </location>
</feature>
<protein>
    <submittedName>
        <fullName evidence="14">Uncharacterized protein</fullName>
    </submittedName>
</protein>